<sequence>MDATTDHKCFSEICLECTCNCSQRPEAQQEVNTDATDTGEDSSREHHPHPNTYVLPRVQLASAASVHCLPLSSLWETPVRTIPSEGQASKAEPRLSPAPDIALSTPGFTRHNQEGVVKRVCPHISGFFPAHPRSSAAAHGTHGSHR</sequence>
<gene>
    <name evidence="2" type="ORF">O3P69_005209</name>
</gene>
<keyword evidence="3" id="KW-1185">Reference proteome</keyword>
<feature type="region of interest" description="Disordered" evidence="1">
    <location>
        <begin position="26"/>
        <end position="51"/>
    </location>
</feature>
<name>A0AAW0U9N4_SCYPA</name>
<comment type="caution">
    <text evidence="2">The sequence shown here is derived from an EMBL/GenBank/DDBJ whole genome shotgun (WGS) entry which is preliminary data.</text>
</comment>
<feature type="compositionally biased region" description="Polar residues" evidence="1">
    <location>
        <begin position="26"/>
        <end position="36"/>
    </location>
</feature>
<dbReference type="AlphaFoldDB" id="A0AAW0U9N4"/>
<organism evidence="2 3">
    <name type="scientific">Scylla paramamosain</name>
    <name type="common">Mud crab</name>
    <dbReference type="NCBI Taxonomy" id="85552"/>
    <lineage>
        <taxon>Eukaryota</taxon>
        <taxon>Metazoa</taxon>
        <taxon>Ecdysozoa</taxon>
        <taxon>Arthropoda</taxon>
        <taxon>Crustacea</taxon>
        <taxon>Multicrustacea</taxon>
        <taxon>Malacostraca</taxon>
        <taxon>Eumalacostraca</taxon>
        <taxon>Eucarida</taxon>
        <taxon>Decapoda</taxon>
        <taxon>Pleocyemata</taxon>
        <taxon>Brachyura</taxon>
        <taxon>Eubrachyura</taxon>
        <taxon>Portunoidea</taxon>
        <taxon>Portunidae</taxon>
        <taxon>Portuninae</taxon>
        <taxon>Scylla</taxon>
    </lineage>
</organism>
<proteinExistence type="predicted"/>
<protein>
    <submittedName>
        <fullName evidence="2">Uncharacterized protein</fullName>
    </submittedName>
</protein>
<dbReference type="EMBL" id="JARAKH010000016">
    <property type="protein sequence ID" value="KAK8395958.1"/>
    <property type="molecule type" value="Genomic_DNA"/>
</dbReference>
<reference evidence="2 3" key="1">
    <citation type="submission" date="2023-03" db="EMBL/GenBank/DDBJ databases">
        <title>High-quality genome of Scylla paramamosain provides insights in environmental adaptation.</title>
        <authorList>
            <person name="Zhang L."/>
        </authorList>
    </citation>
    <scope>NUCLEOTIDE SEQUENCE [LARGE SCALE GENOMIC DNA]</scope>
    <source>
        <strain evidence="2">LZ_2023a</strain>
        <tissue evidence="2">Muscle</tissue>
    </source>
</reference>
<accession>A0AAW0U9N4</accession>
<dbReference type="Proteomes" id="UP001487740">
    <property type="component" value="Unassembled WGS sequence"/>
</dbReference>
<evidence type="ECO:0000313" key="3">
    <source>
        <dbReference type="Proteomes" id="UP001487740"/>
    </source>
</evidence>
<evidence type="ECO:0000313" key="2">
    <source>
        <dbReference type="EMBL" id="KAK8395958.1"/>
    </source>
</evidence>
<evidence type="ECO:0000256" key="1">
    <source>
        <dbReference type="SAM" id="MobiDB-lite"/>
    </source>
</evidence>